<dbReference type="PROSITE" id="PS00626">
    <property type="entry name" value="RCC1_2"/>
    <property type="match status" value="1"/>
</dbReference>
<gene>
    <name evidence="2" type="primary">GCY-31_1</name>
    <name evidence="2" type="ORF">Ciccas_008027</name>
</gene>
<dbReference type="InterPro" id="IPR053035">
    <property type="entry name" value="Mitochondrial_GEF_domain"/>
</dbReference>
<name>A0ABD2Q151_9PLAT</name>
<dbReference type="Gene3D" id="2.130.10.30">
    <property type="entry name" value="Regulator of chromosome condensation 1/beta-lactamase-inhibitor protein II"/>
    <property type="match status" value="2"/>
</dbReference>
<dbReference type="PROSITE" id="PS50012">
    <property type="entry name" value="RCC1_3"/>
    <property type="match status" value="3"/>
</dbReference>
<evidence type="ECO:0000256" key="1">
    <source>
        <dbReference type="PROSITE-ProRule" id="PRU00235"/>
    </source>
</evidence>
<organism evidence="2 3">
    <name type="scientific">Cichlidogyrus casuarinus</name>
    <dbReference type="NCBI Taxonomy" id="1844966"/>
    <lineage>
        <taxon>Eukaryota</taxon>
        <taxon>Metazoa</taxon>
        <taxon>Spiralia</taxon>
        <taxon>Lophotrochozoa</taxon>
        <taxon>Platyhelminthes</taxon>
        <taxon>Monogenea</taxon>
        <taxon>Monopisthocotylea</taxon>
        <taxon>Dactylogyridea</taxon>
        <taxon>Ancyrocephalidae</taxon>
        <taxon>Cichlidogyrus</taxon>
    </lineage>
</organism>
<dbReference type="PANTHER" id="PTHR46337">
    <property type="entry name" value="RCC1-LIKE G EXCHANGING FACTOR-LIKE PROTEIN"/>
    <property type="match status" value="1"/>
</dbReference>
<reference evidence="2 3" key="1">
    <citation type="submission" date="2024-11" db="EMBL/GenBank/DDBJ databases">
        <title>Adaptive evolution of stress response genes in parasites aligns with host niche diversity.</title>
        <authorList>
            <person name="Hahn C."/>
            <person name="Resl P."/>
        </authorList>
    </citation>
    <scope>NUCLEOTIDE SEQUENCE [LARGE SCALE GENOMIC DNA]</scope>
    <source>
        <strain evidence="2">EGGRZ-B1_66</strain>
        <tissue evidence="2">Body</tissue>
    </source>
</reference>
<dbReference type="AlphaFoldDB" id="A0ABD2Q151"/>
<dbReference type="Pfam" id="PF13540">
    <property type="entry name" value="RCC1_2"/>
    <property type="match status" value="2"/>
</dbReference>
<feature type="repeat" description="RCC1" evidence="1">
    <location>
        <begin position="239"/>
        <end position="298"/>
    </location>
</feature>
<dbReference type="InterPro" id="IPR000408">
    <property type="entry name" value="Reg_chr_condens"/>
</dbReference>
<keyword evidence="3" id="KW-1185">Reference proteome</keyword>
<feature type="repeat" description="RCC1" evidence="1">
    <location>
        <begin position="168"/>
        <end position="238"/>
    </location>
</feature>
<protein>
    <submittedName>
        <fullName evidence="2">Soluble guanylate cyclase gcy-31</fullName>
    </submittedName>
</protein>
<dbReference type="SUPFAM" id="SSF50985">
    <property type="entry name" value="RCC1/BLIP-II"/>
    <property type="match status" value="1"/>
</dbReference>
<evidence type="ECO:0000313" key="3">
    <source>
        <dbReference type="Proteomes" id="UP001626550"/>
    </source>
</evidence>
<feature type="repeat" description="RCC1" evidence="1">
    <location>
        <begin position="300"/>
        <end position="363"/>
    </location>
</feature>
<dbReference type="PANTHER" id="PTHR46337:SF1">
    <property type="entry name" value="RCC1-LIKE G EXCHANGING FACTOR-LIKE PROTEIN"/>
    <property type="match status" value="1"/>
</dbReference>
<dbReference type="EMBL" id="JBJKFK010001326">
    <property type="protein sequence ID" value="KAL3313373.1"/>
    <property type="molecule type" value="Genomic_DNA"/>
</dbReference>
<comment type="caution">
    <text evidence="2">The sequence shown here is derived from an EMBL/GenBank/DDBJ whole genome shotgun (WGS) entry which is preliminary data.</text>
</comment>
<proteinExistence type="predicted"/>
<sequence>MPRSGVRAELQDGQMLEVIPEPAPVDISMLNPDPDKYIMKPTSTACGRAHMLISADLINKEDNQHADSIVISTGNNVFGQGGRQIIDGELFSADHAIISRVVCGQDHSLVLSTDGKLFSCGLGSDGQTGLETHKSVESFMRIKGALAHLKVEDIDCKADTCLALTSCGRLFSWGNNEYGQIWDHAELMQINVPHELHLSPDTAIVPPEVGIASKDLLKIGKIVSIACAGSMNAVVDSFGQVFVWGFGNLGLGPKVEFAHRPTLIPPGLFAPACAYSTEHDLVTDVFSGLHHFVAMSKKLGLIWTWGASRSGISCLGLGKGADFKLQGLNRSTEAQTYPRQVYIPGQVTDVACGVDHTFVLAKDPA</sequence>
<dbReference type="Pfam" id="PF00415">
    <property type="entry name" value="RCC1"/>
    <property type="match status" value="1"/>
</dbReference>
<dbReference type="InterPro" id="IPR009091">
    <property type="entry name" value="RCC1/BLIP-II"/>
</dbReference>
<evidence type="ECO:0000313" key="2">
    <source>
        <dbReference type="EMBL" id="KAL3313373.1"/>
    </source>
</evidence>
<dbReference type="Proteomes" id="UP001626550">
    <property type="component" value="Unassembled WGS sequence"/>
</dbReference>
<accession>A0ABD2Q151</accession>